<dbReference type="PANTHER" id="PTHR12209:SF0">
    <property type="entry name" value="EKC_KEOPS COMPLEX SUBUNIT TP53RK"/>
    <property type="match status" value="1"/>
</dbReference>
<evidence type="ECO:0000256" key="8">
    <source>
        <dbReference type="ARBA" id="ARBA00022840"/>
    </source>
</evidence>
<dbReference type="KEGG" id="pti:PHATRDRAFT_15848"/>
<evidence type="ECO:0000256" key="5">
    <source>
        <dbReference type="ARBA" id="ARBA00022694"/>
    </source>
</evidence>
<dbReference type="RefSeq" id="XP_002184027.1">
    <property type="nucleotide sequence ID" value="XM_002183991.1"/>
</dbReference>
<keyword evidence="8" id="KW-0067">ATP-binding</keyword>
<dbReference type="NCBIfam" id="TIGR03724">
    <property type="entry name" value="arch_bud32"/>
    <property type="match status" value="1"/>
</dbReference>
<dbReference type="OrthoDB" id="3399at2759"/>
<dbReference type="InterPro" id="IPR022495">
    <property type="entry name" value="Bud32"/>
</dbReference>
<evidence type="ECO:0000256" key="10">
    <source>
        <dbReference type="ARBA" id="ARBA00048679"/>
    </source>
</evidence>
<keyword evidence="4" id="KW-0808">Transferase</keyword>
<dbReference type="Pfam" id="PF03109">
    <property type="entry name" value="ABC1"/>
    <property type="match status" value="1"/>
</dbReference>
<dbReference type="SUPFAM" id="SSF56112">
    <property type="entry name" value="Protein kinase-like (PK-like)"/>
    <property type="match status" value="1"/>
</dbReference>
<dbReference type="Proteomes" id="UP000000759">
    <property type="component" value="Chromosome 21"/>
</dbReference>
<dbReference type="STRING" id="556484.B7GA87"/>
<keyword evidence="6" id="KW-0547">Nucleotide-binding</keyword>
<keyword evidence="7" id="KW-0418">Kinase</keyword>
<keyword evidence="3" id="KW-0723">Serine/threonine-protein kinase</keyword>
<evidence type="ECO:0000256" key="4">
    <source>
        <dbReference type="ARBA" id="ARBA00022679"/>
    </source>
</evidence>
<evidence type="ECO:0000256" key="2">
    <source>
        <dbReference type="ARBA" id="ARBA00012513"/>
    </source>
</evidence>
<proteinExistence type="inferred from homology"/>
<dbReference type="GO" id="GO:0070525">
    <property type="term" value="P:tRNA threonylcarbamoyladenosine metabolic process"/>
    <property type="evidence" value="ECO:0007669"/>
    <property type="project" value="TreeGrafter"/>
</dbReference>
<sequence>KIVVAKERFSKAYRHPVLDERLTKQRCRAEARILEKCQIKAKLDVPSVIRMEAPVLYLEWIEGITVRDFIESMLSEETDSSRKACKYKTLLSVAKQIGTIIGTLHSFGMVHGDLTTSNMMIRQRTGIRLVLIDFGLSKNTESAEERAVDLYVLERALTSTHPSLPEGFYEETLLSSYAETAGTKHEATLTRLEQVRQRGRKRECFG</sequence>
<dbReference type="GO" id="GO:0008033">
    <property type="term" value="P:tRNA processing"/>
    <property type="evidence" value="ECO:0007669"/>
    <property type="project" value="UniProtKB-KW"/>
</dbReference>
<dbReference type="GO" id="GO:0005634">
    <property type="term" value="C:nucleus"/>
    <property type="evidence" value="ECO:0007669"/>
    <property type="project" value="TreeGrafter"/>
</dbReference>
<dbReference type="eggNOG" id="KOG3087">
    <property type="taxonomic scope" value="Eukaryota"/>
</dbReference>
<evidence type="ECO:0000259" key="11">
    <source>
        <dbReference type="PROSITE" id="PS50011"/>
    </source>
</evidence>
<feature type="non-terminal residue" evidence="12">
    <location>
        <position position="1"/>
    </location>
</feature>
<dbReference type="Gene3D" id="1.10.510.10">
    <property type="entry name" value="Transferase(Phosphotransferase) domain 1"/>
    <property type="match status" value="1"/>
</dbReference>
<reference evidence="13" key="2">
    <citation type="submission" date="2008-08" db="EMBL/GenBank/DDBJ databases">
        <authorList>
            <consortium name="Diatom Consortium"/>
            <person name="Grigoriev I."/>
            <person name="Grimwood J."/>
            <person name="Kuo A."/>
            <person name="Otillar R.P."/>
            <person name="Salamov A."/>
            <person name="Detter J.C."/>
            <person name="Lindquist E."/>
            <person name="Shapiro H."/>
            <person name="Lucas S."/>
            <person name="Glavina del Rio T."/>
            <person name="Pitluck S."/>
            <person name="Rokhsar D."/>
            <person name="Bowler C."/>
        </authorList>
    </citation>
    <scope>GENOME REANNOTATION</scope>
    <source>
        <strain evidence="13">CCAP 1055/1</strain>
    </source>
</reference>
<dbReference type="PROSITE" id="PS00109">
    <property type="entry name" value="PROTEIN_KINASE_TYR"/>
    <property type="match status" value="1"/>
</dbReference>
<name>B7GA87_PHATC</name>
<dbReference type="FunCoup" id="B7GA87">
    <property type="interactions" value="172"/>
</dbReference>
<evidence type="ECO:0000256" key="3">
    <source>
        <dbReference type="ARBA" id="ARBA00022527"/>
    </source>
</evidence>
<accession>B7GA87</accession>
<evidence type="ECO:0000256" key="6">
    <source>
        <dbReference type="ARBA" id="ARBA00022741"/>
    </source>
</evidence>
<dbReference type="EC" id="2.7.11.1" evidence="2"/>
<gene>
    <name evidence="12" type="ORF">PHATRDRAFT_15848</name>
</gene>
<dbReference type="AlphaFoldDB" id="B7GA87"/>
<dbReference type="InParanoid" id="B7GA87"/>
<comment type="catalytic activity">
    <reaction evidence="10">
        <text>L-seryl-[protein] + ATP = O-phospho-L-seryl-[protein] + ADP + H(+)</text>
        <dbReference type="Rhea" id="RHEA:17989"/>
        <dbReference type="Rhea" id="RHEA-COMP:9863"/>
        <dbReference type="Rhea" id="RHEA-COMP:11604"/>
        <dbReference type="ChEBI" id="CHEBI:15378"/>
        <dbReference type="ChEBI" id="CHEBI:29999"/>
        <dbReference type="ChEBI" id="CHEBI:30616"/>
        <dbReference type="ChEBI" id="CHEBI:83421"/>
        <dbReference type="ChEBI" id="CHEBI:456216"/>
        <dbReference type="EC" id="2.7.11.1"/>
    </reaction>
</comment>
<dbReference type="InterPro" id="IPR004147">
    <property type="entry name" value="ABC1_dom"/>
</dbReference>
<evidence type="ECO:0000256" key="9">
    <source>
        <dbReference type="ARBA" id="ARBA00047899"/>
    </source>
</evidence>
<dbReference type="EMBL" id="CM000623">
    <property type="protein sequence ID" value="EEC44696.1"/>
    <property type="molecule type" value="Genomic_DNA"/>
</dbReference>
<feature type="domain" description="Protein kinase" evidence="11">
    <location>
        <begin position="1"/>
        <end position="206"/>
    </location>
</feature>
<protein>
    <recommendedName>
        <fullName evidence="2">non-specific serine/threonine protein kinase</fullName>
        <ecNumber evidence="2">2.7.11.1</ecNumber>
    </recommendedName>
</protein>
<comment type="catalytic activity">
    <reaction evidence="9">
        <text>L-threonyl-[protein] + ATP = O-phospho-L-threonyl-[protein] + ADP + H(+)</text>
        <dbReference type="Rhea" id="RHEA:46608"/>
        <dbReference type="Rhea" id="RHEA-COMP:11060"/>
        <dbReference type="Rhea" id="RHEA-COMP:11605"/>
        <dbReference type="ChEBI" id="CHEBI:15378"/>
        <dbReference type="ChEBI" id="CHEBI:30013"/>
        <dbReference type="ChEBI" id="CHEBI:30616"/>
        <dbReference type="ChEBI" id="CHEBI:61977"/>
        <dbReference type="ChEBI" id="CHEBI:456216"/>
        <dbReference type="EC" id="2.7.11.1"/>
    </reaction>
</comment>
<evidence type="ECO:0000256" key="1">
    <source>
        <dbReference type="ARBA" id="ARBA00010630"/>
    </source>
</evidence>
<dbReference type="GO" id="GO:0004674">
    <property type="term" value="F:protein serine/threonine kinase activity"/>
    <property type="evidence" value="ECO:0007669"/>
    <property type="project" value="UniProtKB-KW"/>
</dbReference>
<keyword evidence="13" id="KW-1185">Reference proteome</keyword>
<evidence type="ECO:0000313" key="13">
    <source>
        <dbReference type="Proteomes" id="UP000000759"/>
    </source>
</evidence>
<dbReference type="PaxDb" id="2850-Phatr15848"/>
<comment type="similarity">
    <text evidence="1">Belongs to the protein kinase superfamily. BUD32 family.</text>
</comment>
<reference evidence="12 13" key="1">
    <citation type="journal article" date="2008" name="Nature">
        <title>The Phaeodactylum genome reveals the evolutionary history of diatom genomes.</title>
        <authorList>
            <person name="Bowler C."/>
            <person name="Allen A.E."/>
            <person name="Badger J.H."/>
            <person name="Grimwood J."/>
            <person name="Jabbari K."/>
            <person name="Kuo A."/>
            <person name="Maheswari U."/>
            <person name="Martens C."/>
            <person name="Maumus F."/>
            <person name="Otillar R.P."/>
            <person name="Rayko E."/>
            <person name="Salamov A."/>
            <person name="Vandepoele K."/>
            <person name="Beszteri B."/>
            <person name="Gruber A."/>
            <person name="Heijde M."/>
            <person name="Katinka M."/>
            <person name="Mock T."/>
            <person name="Valentin K."/>
            <person name="Verret F."/>
            <person name="Berges J.A."/>
            <person name="Brownlee C."/>
            <person name="Cadoret J.P."/>
            <person name="Chiovitti A."/>
            <person name="Choi C.J."/>
            <person name="Coesel S."/>
            <person name="De Martino A."/>
            <person name="Detter J.C."/>
            <person name="Durkin C."/>
            <person name="Falciatore A."/>
            <person name="Fournet J."/>
            <person name="Haruta M."/>
            <person name="Huysman M.J."/>
            <person name="Jenkins B.D."/>
            <person name="Jiroutova K."/>
            <person name="Jorgensen R.E."/>
            <person name="Joubert Y."/>
            <person name="Kaplan A."/>
            <person name="Kroger N."/>
            <person name="Kroth P.G."/>
            <person name="La Roche J."/>
            <person name="Lindquist E."/>
            <person name="Lommer M."/>
            <person name="Martin-Jezequel V."/>
            <person name="Lopez P.J."/>
            <person name="Lucas S."/>
            <person name="Mangogna M."/>
            <person name="McGinnis K."/>
            <person name="Medlin L.K."/>
            <person name="Montsant A."/>
            <person name="Oudot-Le Secq M.P."/>
            <person name="Napoli C."/>
            <person name="Obornik M."/>
            <person name="Parker M.S."/>
            <person name="Petit J.L."/>
            <person name="Porcel B.M."/>
            <person name="Poulsen N."/>
            <person name="Robison M."/>
            <person name="Rychlewski L."/>
            <person name="Rynearson T.A."/>
            <person name="Schmutz J."/>
            <person name="Shapiro H."/>
            <person name="Siaut M."/>
            <person name="Stanley M."/>
            <person name="Sussman M.R."/>
            <person name="Taylor A.R."/>
            <person name="Vardi A."/>
            <person name="von Dassow P."/>
            <person name="Vyverman W."/>
            <person name="Willis A."/>
            <person name="Wyrwicz L.S."/>
            <person name="Rokhsar D.S."/>
            <person name="Weissenbach J."/>
            <person name="Armbrust E.V."/>
            <person name="Green B.R."/>
            <person name="Van de Peer Y."/>
            <person name="Grigoriev I.V."/>
        </authorList>
    </citation>
    <scope>NUCLEOTIDE SEQUENCE [LARGE SCALE GENOMIC DNA]</scope>
    <source>
        <strain evidence="12 13">CCAP 1055/1</strain>
    </source>
</reference>
<evidence type="ECO:0000256" key="7">
    <source>
        <dbReference type="ARBA" id="ARBA00022777"/>
    </source>
</evidence>
<dbReference type="GO" id="GO:0005524">
    <property type="term" value="F:ATP binding"/>
    <property type="evidence" value="ECO:0007669"/>
    <property type="project" value="UniProtKB-KW"/>
</dbReference>
<dbReference type="GeneID" id="7195596"/>
<organism evidence="12 13">
    <name type="scientific">Phaeodactylum tricornutum (strain CCAP 1055/1)</name>
    <dbReference type="NCBI Taxonomy" id="556484"/>
    <lineage>
        <taxon>Eukaryota</taxon>
        <taxon>Sar</taxon>
        <taxon>Stramenopiles</taxon>
        <taxon>Ochrophyta</taxon>
        <taxon>Bacillariophyta</taxon>
        <taxon>Bacillariophyceae</taxon>
        <taxon>Bacillariophycidae</taxon>
        <taxon>Naviculales</taxon>
        <taxon>Phaeodactylaceae</taxon>
        <taxon>Phaeodactylum</taxon>
    </lineage>
</organism>
<dbReference type="InterPro" id="IPR008266">
    <property type="entry name" value="Tyr_kinase_AS"/>
</dbReference>
<dbReference type="PROSITE" id="PS50011">
    <property type="entry name" value="PROTEIN_KINASE_DOM"/>
    <property type="match status" value="1"/>
</dbReference>
<dbReference type="PANTHER" id="PTHR12209">
    <property type="entry name" value="NON-SPECIFIC SERINE/THREONINE PROTEIN KINASE"/>
    <property type="match status" value="1"/>
</dbReference>
<dbReference type="GO" id="GO:0000408">
    <property type="term" value="C:EKC/KEOPS complex"/>
    <property type="evidence" value="ECO:0007669"/>
    <property type="project" value="TreeGrafter"/>
</dbReference>
<evidence type="ECO:0000313" key="12">
    <source>
        <dbReference type="EMBL" id="EEC44696.1"/>
    </source>
</evidence>
<dbReference type="GO" id="GO:0005829">
    <property type="term" value="C:cytosol"/>
    <property type="evidence" value="ECO:0007669"/>
    <property type="project" value="TreeGrafter"/>
</dbReference>
<dbReference type="HOGENOM" id="CLU_063953_0_0_1"/>
<dbReference type="InterPro" id="IPR011009">
    <property type="entry name" value="Kinase-like_dom_sf"/>
</dbReference>
<dbReference type="InterPro" id="IPR000719">
    <property type="entry name" value="Prot_kinase_dom"/>
</dbReference>
<dbReference type="Gene3D" id="3.30.200.20">
    <property type="entry name" value="Phosphorylase Kinase, domain 1"/>
    <property type="match status" value="1"/>
</dbReference>
<keyword evidence="5" id="KW-0819">tRNA processing</keyword>